<organism evidence="3 4">
    <name type="scientific">Longibaculum muris</name>
    <dbReference type="NCBI Taxonomy" id="1796628"/>
    <lineage>
        <taxon>Bacteria</taxon>
        <taxon>Bacillati</taxon>
        <taxon>Bacillota</taxon>
        <taxon>Erysipelotrichia</taxon>
        <taxon>Erysipelotrichales</taxon>
        <taxon>Coprobacillaceae</taxon>
        <taxon>Longibaculum</taxon>
    </lineage>
</organism>
<dbReference type="Pfam" id="PF10110">
    <property type="entry name" value="GPDPase_memb"/>
    <property type="match status" value="1"/>
</dbReference>
<reference evidence="3 4" key="1">
    <citation type="submission" date="2019-03" db="EMBL/GenBank/DDBJ databases">
        <title>Genomic Encyclopedia of Type Strains, Phase IV (KMG-IV): sequencing the most valuable type-strain genomes for metagenomic binning, comparative biology and taxonomic classification.</title>
        <authorList>
            <person name="Goeker M."/>
        </authorList>
    </citation>
    <scope>NUCLEOTIDE SEQUENCE [LARGE SCALE GENOMIC DNA]</scope>
    <source>
        <strain evidence="3 4">DSM 29487</strain>
    </source>
</reference>
<keyword evidence="1" id="KW-0812">Transmembrane</keyword>
<feature type="transmembrane region" description="Helical" evidence="1">
    <location>
        <begin position="256"/>
        <end position="282"/>
    </location>
</feature>
<feature type="transmembrane region" description="Helical" evidence="1">
    <location>
        <begin position="158"/>
        <end position="187"/>
    </location>
</feature>
<evidence type="ECO:0000259" key="2">
    <source>
        <dbReference type="PROSITE" id="PS51704"/>
    </source>
</evidence>
<dbReference type="PANTHER" id="PTHR46211:SF8">
    <property type="entry name" value="PHOSPHODIESTERASE"/>
    <property type="match status" value="1"/>
</dbReference>
<feature type="transmembrane region" description="Helical" evidence="1">
    <location>
        <begin position="53"/>
        <end position="85"/>
    </location>
</feature>
<evidence type="ECO:0000313" key="3">
    <source>
        <dbReference type="EMBL" id="TCV99653.1"/>
    </source>
</evidence>
<feature type="domain" description="GP-PDE" evidence="2">
    <location>
        <begin position="365"/>
        <end position="598"/>
    </location>
</feature>
<feature type="transmembrane region" description="Helical" evidence="1">
    <location>
        <begin position="12"/>
        <end position="33"/>
    </location>
</feature>
<evidence type="ECO:0000313" key="4">
    <source>
        <dbReference type="Proteomes" id="UP000295515"/>
    </source>
</evidence>
<keyword evidence="1" id="KW-1133">Transmembrane helix</keyword>
<dbReference type="PROSITE" id="PS51704">
    <property type="entry name" value="GP_PDE"/>
    <property type="match status" value="1"/>
</dbReference>
<gene>
    <name evidence="3" type="ORF">EDD60_10894</name>
</gene>
<protein>
    <submittedName>
        <fullName evidence="3">Glycerophosphoryl diester phosphodiesterase</fullName>
    </submittedName>
</protein>
<dbReference type="Pfam" id="PF03009">
    <property type="entry name" value="GDPD"/>
    <property type="match status" value="1"/>
</dbReference>
<dbReference type="InterPro" id="IPR030395">
    <property type="entry name" value="GP_PDE_dom"/>
</dbReference>
<dbReference type="AlphaFoldDB" id="A0A4R3Z3E1"/>
<evidence type="ECO:0000256" key="1">
    <source>
        <dbReference type="SAM" id="Phobius"/>
    </source>
</evidence>
<proteinExistence type="predicted"/>
<dbReference type="Proteomes" id="UP000295515">
    <property type="component" value="Unassembled WGS sequence"/>
</dbReference>
<accession>A0A4R3Z3E1</accession>
<keyword evidence="1" id="KW-0472">Membrane</keyword>
<dbReference type="Gene3D" id="3.20.20.190">
    <property type="entry name" value="Phosphatidylinositol (PI) phosphodiesterase"/>
    <property type="match status" value="1"/>
</dbReference>
<comment type="caution">
    <text evidence="3">The sequence shown here is derived from an EMBL/GenBank/DDBJ whole genome shotgun (WGS) entry which is preliminary data.</text>
</comment>
<feature type="transmembrane region" description="Helical" evidence="1">
    <location>
        <begin position="339"/>
        <end position="356"/>
    </location>
</feature>
<feature type="transmembrane region" description="Helical" evidence="1">
    <location>
        <begin position="118"/>
        <end position="138"/>
    </location>
</feature>
<dbReference type="PROSITE" id="PS50007">
    <property type="entry name" value="PIPLC_X_DOMAIN"/>
    <property type="match status" value="1"/>
</dbReference>
<dbReference type="GeneID" id="98915288"/>
<dbReference type="RefSeq" id="WP_066448655.1">
    <property type="nucleotide sequence ID" value="NZ_JANKBF010000025.1"/>
</dbReference>
<feature type="transmembrane region" description="Helical" evidence="1">
    <location>
        <begin position="214"/>
        <end position="236"/>
    </location>
</feature>
<name>A0A4R3Z3E1_9FIRM</name>
<sequence length="621" mass="73242">MKNLKCYQVCKDVLKFEFFYKILILFCFSPLLRKILKEYLKKKSDGIAFNQDIVFDFISISGVIIFLLLFITMILIIYYELYVVIQIIVIRKRDSAYPLKNIILKSFQNLRSIHKPTILLTGIYIVLLLPLVHIGYLNSYVPRWDIPPFIFGELKLTMIGYFLICLIYFLYYSLYLCMLFVPLYIILKQCHIIKAIQESVCLIKKIDIKRKIKLLSLIACWIIIEYLIMNILPYPILHNRDFNIYFLKYVINFESFRYSVIQYILLYLINVGGMIFFIQYLIKVMLAYEKDIITIDMLPINTDYMNELLLNFRQSLQQMTENIKKRLTHLGIYRNHKRISQFIIITLIICLVSIYLQQDSLIHRPWVIGHRGSGYYVENSYEAVKDANDTGIDYAEIDIQLSQDGIPIVFHDNNLSRLSNRNESVEDLTAAQLENVKLTNHHHTSYIMTLENLIKKMKEEKMKIGLLIELKPTSSNRLEMVEKVIQVIERQHFSSQAIFMSLDYESVKDLTQKRPEWWVGYCIYGSVGDIDSSLLQRDIDFLAIEQNRASTSFIQKAVSHVIPIYIWTVDSSKKMKQYLDMGVSGIITNYPDLGKNVLDKYESTHQRYYYYDGKGYPHRAW</sequence>
<keyword evidence="4" id="KW-1185">Reference proteome</keyword>
<dbReference type="InterPro" id="IPR018476">
    <property type="entry name" value="GlyceroP-diester-Pdiesterase_M"/>
</dbReference>
<dbReference type="PANTHER" id="PTHR46211">
    <property type="entry name" value="GLYCEROPHOSPHORYL DIESTER PHOSPHODIESTERASE"/>
    <property type="match status" value="1"/>
</dbReference>
<dbReference type="InterPro" id="IPR017946">
    <property type="entry name" value="PLC-like_Pdiesterase_TIM-brl"/>
</dbReference>
<dbReference type="SUPFAM" id="SSF51695">
    <property type="entry name" value="PLC-like phosphodiesterases"/>
    <property type="match status" value="1"/>
</dbReference>
<dbReference type="GO" id="GO:0008081">
    <property type="term" value="F:phosphoric diester hydrolase activity"/>
    <property type="evidence" value="ECO:0007669"/>
    <property type="project" value="InterPro"/>
</dbReference>
<dbReference type="EMBL" id="SMCQ01000008">
    <property type="protein sequence ID" value="TCV99653.1"/>
    <property type="molecule type" value="Genomic_DNA"/>
</dbReference>
<dbReference type="GO" id="GO:0006629">
    <property type="term" value="P:lipid metabolic process"/>
    <property type="evidence" value="ECO:0007669"/>
    <property type="project" value="InterPro"/>
</dbReference>